<dbReference type="Proteomes" id="UP000291343">
    <property type="component" value="Unassembled WGS sequence"/>
</dbReference>
<dbReference type="InParanoid" id="A0A482WR86"/>
<proteinExistence type="predicted"/>
<accession>A0A482WR86</accession>
<dbReference type="EMBL" id="QKKF02027003">
    <property type="protein sequence ID" value="RZF36115.1"/>
    <property type="molecule type" value="Genomic_DNA"/>
</dbReference>
<name>A0A482WR86_LAOST</name>
<feature type="region of interest" description="Disordered" evidence="1">
    <location>
        <begin position="78"/>
        <end position="167"/>
    </location>
</feature>
<sequence length="167" mass="17333">MQTSMNQSCSSLGGIEQVPLSLLGSDLQTTPTAKLSESVSDIFRPITGDETTIATLEPSSNSGSSVTLVAEMTTEDAVVTPSGDSGKLSVLPSSGDSGKLDSEAGLLNTSSCEEGTLMGSSCEEDARMEESTTSTSSFLIKNMIADAMTEKSKEQSPQNSERCSDAK</sequence>
<gene>
    <name evidence="2" type="ORF">LSTR_LSTR016642</name>
</gene>
<evidence type="ECO:0000256" key="1">
    <source>
        <dbReference type="SAM" id="MobiDB-lite"/>
    </source>
</evidence>
<evidence type="ECO:0000313" key="3">
    <source>
        <dbReference type="Proteomes" id="UP000291343"/>
    </source>
</evidence>
<evidence type="ECO:0000313" key="2">
    <source>
        <dbReference type="EMBL" id="RZF36115.1"/>
    </source>
</evidence>
<protein>
    <submittedName>
        <fullName evidence="2">Uncharacterized protein</fullName>
    </submittedName>
</protein>
<reference evidence="2 3" key="1">
    <citation type="journal article" date="2017" name="Gigascience">
        <title>Genome sequence of the small brown planthopper, Laodelphax striatellus.</title>
        <authorList>
            <person name="Zhu J."/>
            <person name="Jiang F."/>
            <person name="Wang X."/>
            <person name="Yang P."/>
            <person name="Bao Y."/>
            <person name="Zhao W."/>
            <person name="Wang W."/>
            <person name="Lu H."/>
            <person name="Wang Q."/>
            <person name="Cui N."/>
            <person name="Li J."/>
            <person name="Chen X."/>
            <person name="Luo L."/>
            <person name="Yu J."/>
            <person name="Kang L."/>
            <person name="Cui F."/>
        </authorList>
    </citation>
    <scope>NUCLEOTIDE SEQUENCE [LARGE SCALE GENOMIC DNA]</scope>
    <source>
        <strain evidence="2">Lst14</strain>
    </source>
</reference>
<comment type="caution">
    <text evidence="2">The sequence shown here is derived from an EMBL/GenBank/DDBJ whole genome shotgun (WGS) entry which is preliminary data.</text>
</comment>
<organism evidence="2 3">
    <name type="scientific">Laodelphax striatellus</name>
    <name type="common">Small brown planthopper</name>
    <name type="synonym">Delphax striatella</name>
    <dbReference type="NCBI Taxonomy" id="195883"/>
    <lineage>
        <taxon>Eukaryota</taxon>
        <taxon>Metazoa</taxon>
        <taxon>Ecdysozoa</taxon>
        <taxon>Arthropoda</taxon>
        <taxon>Hexapoda</taxon>
        <taxon>Insecta</taxon>
        <taxon>Pterygota</taxon>
        <taxon>Neoptera</taxon>
        <taxon>Paraneoptera</taxon>
        <taxon>Hemiptera</taxon>
        <taxon>Auchenorrhyncha</taxon>
        <taxon>Fulgoroidea</taxon>
        <taxon>Delphacidae</taxon>
        <taxon>Criomorphinae</taxon>
        <taxon>Laodelphax</taxon>
    </lineage>
</organism>
<keyword evidence="3" id="KW-1185">Reference proteome</keyword>
<dbReference type="AlphaFoldDB" id="A0A482WR86"/>